<sequence>MSASEARRIKLYCPTVKKMVEIVAWDEQRLDLGSIASAFGLEPSTLKLNGHFISRGLDLISSSVTWKSLLSFFSARRLSTGKHHADPLIVDGKLSRVGTKRAHEPEDGANGGVPAMEDTNMVKNKKIKETNSGENWDCRSSPLYNGLGVKRKQFLEDLSPLKKLRINETCPADNTEKGTNGFSRSISSSHLRCSPVIRNLKGRRCGWGNPGCSLQED</sequence>
<dbReference type="AlphaFoldDB" id="A0AA88AGH0"/>
<accession>A0AA88AGH0</accession>
<reference evidence="1" key="1">
    <citation type="submission" date="2023-07" db="EMBL/GenBank/DDBJ databases">
        <title>draft genome sequence of fig (Ficus carica).</title>
        <authorList>
            <person name="Takahashi T."/>
            <person name="Nishimura K."/>
        </authorList>
    </citation>
    <scope>NUCLEOTIDE SEQUENCE</scope>
</reference>
<dbReference type="EMBL" id="BTGU01000033">
    <property type="protein sequence ID" value="GMN50302.1"/>
    <property type="molecule type" value="Genomic_DNA"/>
</dbReference>
<comment type="caution">
    <text evidence="1">The sequence shown here is derived from an EMBL/GenBank/DDBJ whole genome shotgun (WGS) entry which is preliminary data.</text>
</comment>
<keyword evidence="2" id="KW-1185">Reference proteome</keyword>
<dbReference type="PANTHER" id="PTHR39104">
    <property type="entry name" value="AMINO ACID-LIGASE"/>
    <property type="match status" value="1"/>
</dbReference>
<dbReference type="Proteomes" id="UP001187192">
    <property type="component" value="Unassembled WGS sequence"/>
</dbReference>
<protein>
    <submittedName>
        <fullName evidence="1">Uncharacterized protein</fullName>
    </submittedName>
</protein>
<organism evidence="1 2">
    <name type="scientific">Ficus carica</name>
    <name type="common">Common fig</name>
    <dbReference type="NCBI Taxonomy" id="3494"/>
    <lineage>
        <taxon>Eukaryota</taxon>
        <taxon>Viridiplantae</taxon>
        <taxon>Streptophyta</taxon>
        <taxon>Embryophyta</taxon>
        <taxon>Tracheophyta</taxon>
        <taxon>Spermatophyta</taxon>
        <taxon>Magnoliopsida</taxon>
        <taxon>eudicotyledons</taxon>
        <taxon>Gunneridae</taxon>
        <taxon>Pentapetalae</taxon>
        <taxon>rosids</taxon>
        <taxon>fabids</taxon>
        <taxon>Rosales</taxon>
        <taxon>Moraceae</taxon>
        <taxon>Ficeae</taxon>
        <taxon>Ficus</taxon>
    </lineage>
</organism>
<evidence type="ECO:0000313" key="1">
    <source>
        <dbReference type="EMBL" id="GMN50302.1"/>
    </source>
</evidence>
<dbReference type="PANTHER" id="PTHR39104:SF1">
    <property type="entry name" value="AMINO ACID-LIGASE"/>
    <property type="match status" value="1"/>
</dbReference>
<proteinExistence type="predicted"/>
<evidence type="ECO:0000313" key="2">
    <source>
        <dbReference type="Proteomes" id="UP001187192"/>
    </source>
</evidence>
<gene>
    <name evidence="1" type="ORF">TIFTF001_019453</name>
</gene>
<name>A0AA88AGH0_FICCA</name>